<dbReference type="AlphaFoldDB" id="A0A9X1V5E6"/>
<organism evidence="1 2">
    <name type="scientific">Christiangramia lutea</name>
    <dbReference type="NCBI Taxonomy" id="1607951"/>
    <lineage>
        <taxon>Bacteria</taxon>
        <taxon>Pseudomonadati</taxon>
        <taxon>Bacteroidota</taxon>
        <taxon>Flavobacteriia</taxon>
        <taxon>Flavobacteriales</taxon>
        <taxon>Flavobacteriaceae</taxon>
        <taxon>Christiangramia</taxon>
    </lineage>
</organism>
<accession>A0A9X1V5E6</accession>
<keyword evidence="1" id="KW-0378">Hydrolase</keyword>
<dbReference type="RefSeq" id="WP_240714762.1">
    <property type="nucleotide sequence ID" value="NZ_JAKVTV010000008.1"/>
</dbReference>
<keyword evidence="2" id="KW-1185">Reference proteome</keyword>
<gene>
    <name evidence="1" type="ORF">ML462_15585</name>
</gene>
<proteinExistence type="predicted"/>
<dbReference type="PROSITE" id="PS51257">
    <property type="entry name" value="PROKAR_LIPOPROTEIN"/>
    <property type="match status" value="1"/>
</dbReference>
<evidence type="ECO:0000313" key="1">
    <source>
        <dbReference type="EMBL" id="MCH4824595.1"/>
    </source>
</evidence>
<protein>
    <submittedName>
        <fullName evidence="1">Carboxypeptidase-like regulatory domain-containing protein</fullName>
    </submittedName>
</protein>
<reference evidence="1" key="1">
    <citation type="submission" date="2022-03" db="EMBL/GenBank/DDBJ databases">
        <title>Gramella crocea sp. nov., isolated from activated sludge of a seafood processing plant.</title>
        <authorList>
            <person name="Zhang X."/>
        </authorList>
    </citation>
    <scope>NUCLEOTIDE SEQUENCE</scope>
    <source>
        <strain evidence="1">YJ019</strain>
    </source>
</reference>
<name>A0A9X1V5E6_9FLAO</name>
<dbReference type="Proteomes" id="UP001139226">
    <property type="component" value="Unassembled WGS sequence"/>
</dbReference>
<dbReference type="GO" id="GO:0004180">
    <property type="term" value="F:carboxypeptidase activity"/>
    <property type="evidence" value="ECO:0007669"/>
    <property type="project" value="UniProtKB-KW"/>
</dbReference>
<sequence>MKNRKSNTLKPINKSLDFNFFYLIIIITSLFSCTSTRPEFLSNLTIENKNQNRLIENRKPDYGINGKDGCEVLGEISMNIIEIEPGYIKGKIFDSKNKDPLINADIYLILSGEKKNDTLNIHSDQDGNFQKEFDGVIQEIEVRYIAFRNLKVNM</sequence>
<evidence type="ECO:0000313" key="2">
    <source>
        <dbReference type="Proteomes" id="UP001139226"/>
    </source>
</evidence>
<keyword evidence="1" id="KW-0645">Protease</keyword>
<dbReference type="EMBL" id="JAKVTV010000008">
    <property type="protein sequence ID" value="MCH4824595.1"/>
    <property type="molecule type" value="Genomic_DNA"/>
</dbReference>
<comment type="caution">
    <text evidence="1">The sequence shown here is derived from an EMBL/GenBank/DDBJ whole genome shotgun (WGS) entry which is preliminary data.</text>
</comment>
<keyword evidence="1" id="KW-0121">Carboxypeptidase</keyword>